<protein>
    <submittedName>
        <fullName evidence="3">Uncharacterized protein</fullName>
    </submittedName>
</protein>
<feature type="compositionally biased region" description="Polar residues" evidence="1">
    <location>
        <begin position="1"/>
        <end position="10"/>
    </location>
</feature>
<evidence type="ECO:0000313" key="4">
    <source>
        <dbReference type="Proteomes" id="UP000005801"/>
    </source>
</evidence>
<feature type="transmembrane region" description="Helical" evidence="2">
    <location>
        <begin position="80"/>
        <end position="101"/>
    </location>
</feature>
<proteinExistence type="predicted"/>
<accession>A6G2I1</accession>
<comment type="caution">
    <text evidence="3">The sequence shown here is derived from an EMBL/GenBank/DDBJ whole genome shotgun (WGS) entry which is preliminary data.</text>
</comment>
<evidence type="ECO:0000256" key="2">
    <source>
        <dbReference type="SAM" id="Phobius"/>
    </source>
</evidence>
<dbReference type="AlphaFoldDB" id="A6G2I1"/>
<reference evidence="3 4" key="1">
    <citation type="submission" date="2007-06" db="EMBL/GenBank/DDBJ databases">
        <authorList>
            <person name="Shimkets L."/>
            <person name="Ferriera S."/>
            <person name="Johnson J."/>
            <person name="Kravitz S."/>
            <person name="Beeson K."/>
            <person name="Sutton G."/>
            <person name="Rogers Y.-H."/>
            <person name="Friedman R."/>
            <person name="Frazier M."/>
            <person name="Venter J.C."/>
        </authorList>
    </citation>
    <scope>NUCLEOTIDE SEQUENCE [LARGE SCALE GENOMIC DNA]</scope>
    <source>
        <strain evidence="3 4">SIR-1</strain>
    </source>
</reference>
<name>A6G2I1_9BACT</name>
<feature type="region of interest" description="Disordered" evidence="1">
    <location>
        <begin position="1"/>
        <end position="58"/>
    </location>
</feature>
<evidence type="ECO:0000313" key="3">
    <source>
        <dbReference type="EMBL" id="EDM79918.1"/>
    </source>
</evidence>
<dbReference type="EMBL" id="ABCS01000015">
    <property type="protein sequence ID" value="EDM79918.1"/>
    <property type="molecule type" value="Genomic_DNA"/>
</dbReference>
<sequence>MDQFVFSKTNLDPEDDLHESDDASASSEPLSAPPYEHVNATRTDTTTDTPDEPSEHEPDLRARLENMSERARAMIRKHPLRAVGGAFTVGVAVGSLTPGFLARRVIGASICILTDIAVDKLIPRLH</sequence>
<dbReference type="RefSeq" id="WP_006970930.1">
    <property type="nucleotide sequence ID" value="NZ_ABCS01000015.1"/>
</dbReference>
<gene>
    <name evidence="3" type="ORF">PPSIR1_22791</name>
</gene>
<keyword evidence="2" id="KW-0812">Transmembrane</keyword>
<keyword evidence="2" id="KW-0472">Membrane</keyword>
<feature type="compositionally biased region" description="Low complexity" evidence="1">
    <location>
        <begin position="23"/>
        <end position="34"/>
    </location>
</feature>
<keyword evidence="4" id="KW-1185">Reference proteome</keyword>
<keyword evidence="2" id="KW-1133">Transmembrane helix</keyword>
<dbReference type="Proteomes" id="UP000005801">
    <property type="component" value="Unassembled WGS sequence"/>
</dbReference>
<organism evidence="3 4">
    <name type="scientific">Plesiocystis pacifica SIR-1</name>
    <dbReference type="NCBI Taxonomy" id="391625"/>
    <lineage>
        <taxon>Bacteria</taxon>
        <taxon>Pseudomonadati</taxon>
        <taxon>Myxococcota</taxon>
        <taxon>Polyangia</taxon>
        <taxon>Nannocystales</taxon>
        <taxon>Nannocystaceae</taxon>
        <taxon>Plesiocystis</taxon>
    </lineage>
</organism>
<evidence type="ECO:0000256" key="1">
    <source>
        <dbReference type="SAM" id="MobiDB-lite"/>
    </source>
</evidence>